<dbReference type="SUPFAM" id="SSF63380">
    <property type="entry name" value="Riboflavin synthase domain-like"/>
    <property type="match status" value="1"/>
</dbReference>
<evidence type="ECO:0000259" key="4">
    <source>
        <dbReference type="PROSITE" id="PS51085"/>
    </source>
</evidence>
<dbReference type="PROSITE" id="PS51085">
    <property type="entry name" value="2FE2S_FER_2"/>
    <property type="match status" value="1"/>
</dbReference>
<dbReference type="InterPro" id="IPR008333">
    <property type="entry name" value="Cbr1-like_FAD-bd_dom"/>
</dbReference>
<dbReference type="PANTHER" id="PTHR47354">
    <property type="entry name" value="NADH OXIDOREDUCTASE HCR"/>
    <property type="match status" value="1"/>
</dbReference>
<dbReference type="InterPro" id="IPR001433">
    <property type="entry name" value="OxRdtase_FAD/NAD-bd"/>
</dbReference>
<dbReference type="SUPFAM" id="SSF52343">
    <property type="entry name" value="Ferredoxin reductase-like, C-terminal NADP-linked domain"/>
    <property type="match status" value="1"/>
</dbReference>
<dbReference type="InterPro" id="IPR001709">
    <property type="entry name" value="Flavoprot_Pyr_Nucl_cyt_Rdtase"/>
</dbReference>
<dbReference type="Gene3D" id="2.40.30.10">
    <property type="entry name" value="Translation factors"/>
    <property type="match status" value="1"/>
</dbReference>
<keyword evidence="2" id="KW-0001">2Fe-2S</keyword>
<dbReference type="InterPro" id="IPR012675">
    <property type="entry name" value="Beta-grasp_dom_sf"/>
</dbReference>
<dbReference type="Gene3D" id="3.40.50.80">
    <property type="entry name" value="Nucleotide-binding domain of ferredoxin-NADP reductase (FNR) module"/>
    <property type="match status" value="1"/>
</dbReference>
<accession>A0ABN1CEM8</accession>
<dbReference type="InterPro" id="IPR006058">
    <property type="entry name" value="2Fe2S_fd_BS"/>
</dbReference>
<dbReference type="InterPro" id="IPR017927">
    <property type="entry name" value="FAD-bd_FR_type"/>
</dbReference>
<reference evidence="6 7" key="1">
    <citation type="journal article" date="2019" name="Int. J. Syst. Evol. Microbiol.">
        <title>The Global Catalogue of Microorganisms (GCM) 10K type strain sequencing project: providing services to taxonomists for standard genome sequencing and annotation.</title>
        <authorList>
            <consortium name="The Broad Institute Genomics Platform"/>
            <consortium name="The Broad Institute Genome Sequencing Center for Infectious Disease"/>
            <person name="Wu L."/>
            <person name="Ma J."/>
        </authorList>
    </citation>
    <scope>NUCLEOTIDE SEQUENCE [LARGE SCALE GENOMIC DNA]</scope>
    <source>
        <strain evidence="6 7">JCM 14330</strain>
    </source>
</reference>
<keyword evidence="7" id="KW-1185">Reference proteome</keyword>
<dbReference type="Pfam" id="PF00111">
    <property type="entry name" value="Fer2"/>
    <property type="match status" value="1"/>
</dbReference>
<evidence type="ECO:0000256" key="1">
    <source>
        <dbReference type="ARBA" id="ARBA00001974"/>
    </source>
</evidence>
<dbReference type="SUPFAM" id="SSF54292">
    <property type="entry name" value="2Fe-2S ferredoxin-like"/>
    <property type="match status" value="1"/>
</dbReference>
<dbReference type="Gene3D" id="3.10.20.30">
    <property type="match status" value="1"/>
</dbReference>
<dbReference type="InterPro" id="IPR036010">
    <property type="entry name" value="2Fe-2S_ferredoxin-like_sf"/>
</dbReference>
<dbReference type="Pfam" id="PF00970">
    <property type="entry name" value="FAD_binding_6"/>
    <property type="match status" value="1"/>
</dbReference>
<dbReference type="EMBL" id="BAAAEN010000016">
    <property type="protein sequence ID" value="GAA0517695.1"/>
    <property type="molecule type" value="Genomic_DNA"/>
</dbReference>
<dbReference type="InterPro" id="IPR050415">
    <property type="entry name" value="MRET"/>
</dbReference>
<organism evidence="6 7">
    <name type="scientific">Pigmentiphaga daeguensis</name>
    <dbReference type="NCBI Taxonomy" id="414049"/>
    <lineage>
        <taxon>Bacteria</taxon>
        <taxon>Pseudomonadati</taxon>
        <taxon>Pseudomonadota</taxon>
        <taxon>Betaproteobacteria</taxon>
        <taxon>Burkholderiales</taxon>
        <taxon>Alcaligenaceae</taxon>
        <taxon>Pigmentiphaga</taxon>
    </lineage>
</organism>
<dbReference type="PROSITE" id="PS51384">
    <property type="entry name" value="FAD_FR"/>
    <property type="match status" value="1"/>
</dbReference>
<name>A0ABN1CEM8_9BURK</name>
<dbReference type="PANTHER" id="PTHR47354:SF5">
    <property type="entry name" value="PROTEIN RFBI"/>
    <property type="match status" value="1"/>
</dbReference>
<dbReference type="InterPro" id="IPR039261">
    <property type="entry name" value="FNR_nucleotide-bd"/>
</dbReference>
<feature type="domain" description="2Fe-2S ferredoxin-type" evidence="4">
    <location>
        <begin position="2"/>
        <end position="95"/>
    </location>
</feature>
<dbReference type="InterPro" id="IPR001041">
    <property type="entry name" value="2Fe-2S_ferredoxin-type"/>
</dbReference>
<protein>
    <submittedName>
        <fullName evidence="6">Anthranilate 1,2-dioxygenase electron transfer component AntC</fullName>
    </submittedName>
</protein>
<sequence>MPTVNFVFEDGVMRSIQALSGETLYSAALRNRIRLETDCLEGACATCKMRCADGNWDHGDVSADALSPAEAEAGMLLACQARPLGDCVIEVPYAARFALSGAAVKEFEARVVAVERTGASVFRLDLETAEQPLSYLPGQYAHLQVPGTSLWRSYSFATPCTSHGPLQFFIRALPGGAMSEYLQRAKPGDLMLVAGPFGHFYLRRPAGRIVMVAGGTGLAPMLAMLASPVLEETAPQVDLYFGTRTQADLFGLDRLDVLAAALPGLSIHLVPTETSPGWQGKSGLVTDHVRTATDGPCDAYLCGPPGMLDAAQERLTQWQGGPLRIFTEKFLPS</sequence>
<evidence type="ECO:0000313" key="7">
    <source>
        <dbReference type="Proteomes" id="UP001501706"/>
    </source>
</evidence>
<evidence type="ECO:0000259" key="5">
    <source>
        <dbReference type="PROSITE" id="PS51384"/>
    </source>
</evidence>
<comment type="cofactor">
    <cofactor evidence="3">
        <name>[2Fe-2S] cluster</name>
        <dbReference type="ChEBI" id="CHEBI:190135"/>
    </cofactor>
</comment>
<keyword evidence="2" id="KW-0411">Iron-sulfur</keyword>
<proteinExistence type="predicted"/>
<dbReference type="PRINTS" id="PR00371">
    <property type="entry name" value="FPNCR"/>
</dbReference>
<keyword evidence="2" id="KW-0479">Metal-binding</keyword>
<evidence type="ECO:0000256" key="3">
    <source>
        <dbReference type="ARBA" id="ARBA00034078"/>
    </source>
</evidence>
<dbReference type="CDD" id="cd00207">
    <property type="entry name" value="fer2"/>
    <property type="match status" value="1"/>
</dbReference>
<evidence type="ECO:0000256" key="2">
    <source>
        <dbReference type="ARBA" id="ARBA00022714"/>
    </source>
</evidence>
<evidence type="ECO:0000313" key="6">
    <source>
        <dbReference type="EMBL" id="GAA0517695.1"/>
    </source>
</evidence>
<dbReference type="RefSeq" id="WP_343928044.1">
    <property type="nucleotide sequence ID" value="NZ_BAAAEN010000016.1"/>
</dbReference>
<keyword evidence="2" id="KW-0408">Iron</keyword>
<dbReference type="InterPro" id="IPR017938">
    <property type="entry name" value="Riboflavin_synthase-like_b-brl"/>
</dbReference>
<feature type="domain" description="FAD-binding FR-type" evidence="5">
    <location>
        <begin position="104"/>
        <end position="203"/>
    </location>
</feature>
<comment type="caution">
    <text evidence="6">The sequence shown here is derived from an EMBL/GenBank/DDBJ whole genome shotgun (WGS) entry which is preliminary data.</text>
</comment>
<dbReference type="Proteomes" id="UP001501706">
    <property type="component" value="Unassembled WGS sequence"/>
</dbReference>
<dbReference type="Pfam" id="PF00175">
    <property type="entry name" value="NAD_binding_1"/>
    <property type="match status" value="1"/>
</dbReference>
<dbReference type="PROSITE" id="PS00197">
    <property type="entry name" value="2FE2S_FER_1"/>
    <property type="match status" value="1"/>
</dbReference>
<comment type="cofactor">
    <cofactor evidence="1">
        <name>FAD</name>
        <dbReference type="ChEBI" id="CHEBI:57692"/>
    </cofactor>
</comment>
<gene>
    <name evidence="6" type="primary">antC</name>
    <name evidence="6" type="ORF">GCM10009097_38970</name>
</gene>
<dbReference type="PRINTS" id="PR00410">
    <property type="entry name" value="PHEHYDRXLASE"/>
</dbReference>